<reference evidence="2 3" key="1">
    <citation type="submission" date="2020-06" db="EMBL/GenBank/DDBJ databases">
        <title>The genome sequence of Candidatus Regiella insecticola strain Tut.</title>
        <authorList>
            <person name="Nikoh N."/>
            <person name="Tsuchida T."/>
            <person name="Koga R."/>
            <person name="Oshima K."/>
            <person name="Hattori M."/>
            <person name="Fukatsu T."/>
        </authorList>
    </citation>
    <scope>NUCLEOTIDE SEQUENCE [LARGE SCALE GENOMIC DNA]</scope>
    <source>
        <strain evidence="2 3">Tut</strain>
    </source>
</reference>
<dbReference type="RefSeq" id="WP_176487579.1">
    <property type="nucleotide sequence ID" value="NZ_BLXO01000002.1"/>
</dbReference>
<dbReference type="EMBL" id="BLXO01000002">
    <property type="protein sequence ID" value="GFN45747.1"/>
    <property type="molecule type" value="Genomic_DNA"/>
</dbReference>
<dbReference type="Gene3D" id="3.40.50.1000">
    <property type="entry name" value="HAD superfamily/HAD-like"/>
    <property type="match status" value="1"/>
</dbReference>
<evidence type="ECO:0000313" key="2">
    <source>
        <dbReference type="EMBL" id="GFN45747.1"/>
    </source>
</evidence>
<dbReference type="GO" id="GO:0046872">
    <property type="term" value="F:metal ion binding"/>
    <property type="evidence" value="ECO:0007669"/>
    <property type="project" value="UniProtKB-KW"/>
</dbReference>
<evidence type="ECO:0000313" key="3">
    <source>
        <dbReference type="Proteomes" id="UP000504714"/>
    </source>
</evidence>
<keyword evidence="1" id="KW-0479">Metal-binding</keyword>
<dbReference type="InterPro" id="IPR036412">
    <property type="entry name" value="HAD-like_sf"/>
</dbReference>
<evidence type="ECO:0000256" key="1">
    <source>
        <dbReference type="ARBA" id="ARBA00022723"/>
    </source>
</evidence>
<name>A0A6L2ZLM0_9ENTR</name>
<organism evidence="2 3">
    <name type="scientific">Candidatus Regiella insecticola</name>
    <dbReference type="NCBI Taxonomy" id="138073"/>
    <lineage>
        <taxon>Bacteria</taxon>
        <taxon>Pseudomonadati</taxon>
        <taxon>Pseudomonadota</taxon>
        <taxon>Gammaproteobacteria</taxon>
        <taxon>Enterobacterales</taxon>
        <taxon>Enterobacteriaceae</taxon>
        <taxon>aphid secondary symbionts</taxon>
        <taxon>Candidatus Regiella</taxon>
    </lineage>
</organism>
<sequence>MGWIGVDFDGTLADYLPSQGNQLGRPLAPMVQQIKTWLSAGKEVRIFTARAETPSGVSAVQHWLLAHGLPKLAVTNVKDSQMTALWDDKAIRVIKNTGKPCYACTGVNCFSAQKGEVLTDC</sequence>
<protein>
    <submittedName>
        <fullName evidence="2">Uncharacterized protein</fullName>
    </submittedName>
</protein>
<dbReference type="Proteomes" id="UP000504714">
    <property type="component" value="Unassembled WGS sequence"/>
</dbReference>
<dbReference type="SUPFAM" id="SSF56784">
    <property type="entry name" value="HAD-like"/>
    <property type="match status" value="1"/>
</dbReference>
<gene>
    <name evidence="2" type="ORF">RINTU1_10450</name>
</gene>
<proteinExistence type="predicted"/>
<comment type="caution">
    <text evidence="2">The sequence shown here is derived from an EMBL/GenBank/DDBJ whole genome shotgun (WGS) entry which is preliminary data.</text>
</comment>
<dbReference type="AlphaFoldDB" id="A0A6L2ZLM0"/>
<accession>A0A6L2ZLM0</accession>
<dbReference type="InterPro" id="IPR023214">
    <property type="entry name" value="HAD_sf"/>
</dbReference>